<dbReference type="InterPro" id="IPR016047">
    <property type="entry name" value="M23ase_b-sheet_dom"/>
</dbReference>
<proteinExistence type="predicted"/>
<protein>
    <recommendedName>
        <fullName evidence="1">M23ase beta-sheet core domain-containing protein</fullName>
    </recommendedName>
</protein>
<sequence length="145" mass="15881">MKSLNYRLGEGPAAHVKRLGRSRWQDYSSVDFLAAAGMPVYALVAGTVCDPAKDKQCVWGKTPQELKDRFSLNSFYLNGSDGKQYYYTHLQNIVARPGQAVAKGELVGYVGAYNGRNAHLHLAVRDGNPCDVLVKCAPADSRSCK</sequence>
<dbReference type="PANTHER" id="PTHR21666">
    <property type="entry name" value="PEPTIDASE-RELATED"/>
    <property type="match status" value="1"/>
</dbReference>
<gene>
    <name evidence="2" type="ORF">OEZ85_004838</name>
</gene>
<dbReference type="CDD" id="cd12797">
    <property type="entry name" value="M23_peptidase"/>
    <property type="match status" value="1"/>
</dbReference>
<evidence type="ECO:0000313" key="3">
    <source>
        <dbReference type="Proteomes" id="UP001244341"/>
    </source>
</evidence>
<dbReference type="InterPro" id="IPR011055">
    <property type="entry name" value="Dup_hybrid_motif"/>
</dbReference>
<dbReference type="PANTHER" id="PTHR21666:SF270">
    <property type="entry name" value="MUREIN HYDROLASE ACTIVATOR ENVC"/>
    <property type="match status" value="1"/>
</dbReference>
<organism evidence="2 3">
    <name type="scientific">Tetradesmus obliquus</name>
    <name type="common">Green alga</name>
    <name type="synonym">Acutodesmus obliquus</name>
    <dbReference type="NCBI Taxonomy" id="3088"/>
    <lineage>
        <taxon>Eukaryota</taxon>
        <taxon>Viridiplantae</taxon>
        <taxon>Chlorophyta</taxon>
        <taxon>core chlorophytes</taxon>
        <taxon>Chlorophyceae</taxon>
        <taxon>CS clade</taxon>
        <taxon>Sphaeropleales</taxon>
        <taxon>Scenedesmaceae</taxon>
        <taxon>Tetradesmus</taxon>
    </lineage>
</organism>
<name>A0ABY8UGE2_TETOB</name>
<dbReference type="EMBL" id="CP126219">
    <property type="protein sequence ID" value="WIA20425.1"/>
    <property type="molecule type" value="Genomic_DNA"/>
</dbReference>
<accession>A0ABY8UGE2</accession>
<dbReference type="SUPFAM" id="SSF51261">
    <property type="entry name" value="Duplicated hybrid motif"/>
    <property type="match status" value="1"/>
</dbReference>
<dbReference type="Proteomes" id="UP001244341">
    <property type="component" value="Chromosome 12b"/>
</dbReference>
<dbReference type="Pfam" id="PF01551">
    <property type="entry name" value="Peptidase_M23"/>
    <property type="match status" value="1"/>
</dbReference>
<evidence type="ECO:0000313" key="2">
    <source>
        <dbReference type="EMBL" id="WIA20425.1"/>
    </source>
</evidence>
<feature type="domain" description="M23ase beta-sheet core" evidence="1">
    <location>
        <begin position="28"/>
        <end position="128"/>
    </location>
</feature>
<evidence type="ECO:0000259" key="1">
    <source>
        <dbReference type="Pfam" id="PF01551"/>
    </source>
</evidence>
<dbReference type="Gene3D" id="2.70.70.10">
    <property type="entry name" value="Glucose Permease (Domain IIA)"/>
    <property type="match status" value="1"/>
</dbReference>
<keyword evidence="3" id="KW-1185">Reference proteome</keyword>
<dbReference type="InterPro" id="IPR050570">
    <property type="entry name" value="Cell_wall_metabolism_enzyme"/>
</dbReference>
<reference evidence="2 3" key="1">
    <citation type="submission" date="2023-05" db="EMBL/GenBank/DDBJ databases">
        <title>A 100% complete, gapless, phased diploid assembly of the Scenedesmus obliquus UTEX 3031 genome.</title>
        <authorList>
            <person name="Biondi T.C."/>
            <person name="Hanschen E.R."/>
            <person name="Kwon T."/>
            <person name="Eng W."/>
            <person name="Kruse C.P.S."/>
            <person name="Koehler S.I."/>
            <person name="Kunde Y."/>
            <person name="Gleasner C.D."/>
            <person name="You Mak K.T."/>
            <person name="Polle J."/>
            <person name="Hovde B.T."/>
            <person name="Starkenburg S.R."/>
        </authorList>
    </citation>
    <scope>NUCLEOTIDE SEQUENCE [LARGE SCALE GENOMIC DNA]</scope>
    <source>
        <strain evidence="2 3">DOE0152z</strain>
    </source>
</reference>